<keyword evidence="4 11" id="KW-0812">Transmembrane</keyword>
<dbReference type="EMBL" id="FRFD01000004">
    <property type="protein sequence ID" value="SHO47221.1"/>
    <property type="molecule type" value="Genomic_DNA"/>
</dbReference>
<dbReference type="Pfam" id="PF02743">
    <property type="entry name" value="dCache_1"/>
    <property type="match status" value="1"/>
</dbReference>
<dbReference type="InterPro" id="IPR003660">
    <property type="entry name" value="HAMP_dom"/>
</dbReference>
<evidence type="ECO:0000256" key="10">
    <source>
        <dbReference type="SAM" id="Coils"/>
    </source>
</evidence>
<evidence type="ECO:0000259" key="13">
    <source>
        <dbReference type="PROSITE" id="PS50885"/>
    </source>
</evidence>
<dbReference type="GO" id="GO:0007165">
    <property type="term" value="P:signal transduction"/>
    <property type="evidence" value="ECO:0007669"/>
    <property type="project" value="UniProtKB-KW"/>
</dbReference>
<dbReference type="Gene3D" id="1.10.287.950">
    <property type="entry name" value="Methyl-accepting chemotaxis protein"/>
    <property type="match status" value="1"/>
</dbReference>
<keyword evidence="2" id="KW-1003">Cell membrane</keyword>
<keyword evidence="5 11" id="KW-1133">Transmembrane helix</keyword>
<keyword evidence="10" id="KW-0175">Coiled coil</keyword>
<accession>A0A1M7Y4J2</accession>
<gene>
    <name evidence="14" type="ORF">SAMN02745217_01468</name>
</gene>
<dbReference type="PROSITE" id="PS50885">
    <property type="entry name" value="HAMP"/>
    <property type="match status" value="1"/>
</dbReference>
<dbReference type="SMART" id="SM00283">
    <property type="entry name" value="MA"/>
    <property type="match status" value="1"/>
</dbReference>
<evidence type="ECO:0000256" key="9">
    <source>
        <dbReference type="PROSITE-ProRule" id="PRU00284"/>
    </source>
</evidence>
<keyword evidence="3" id="KW-0145">Chemotaxis</keyword>
<reference evidence="14 15" key="1">
    <citation type="submission" date="2016-12" db="EMBL/GenBank/DDBJ databases">
        <authorList>
            <person name="Song W.-J."/>
            <person name="Kurnit D.M."/>
        </authorList>
    </citation>
    <scope>NUCLEOTIDE SEQUENCE [LARGE SCALE GENOMIC DNA]</scope>
    <source>
        <strain evidence="14 15">DSM 12503</strain>
    </source>
</reference>
<evidence type="ECO:0000256" key="4">
    <source>
        <dbReference type="ARBA" id="ARBA00022692"/>
    </source>
</evidence>
<dbReference type="Pfam" id="PF00015">
    <property type="entry name" value="MCPsignal"/>
    <property type="match status" value="1"/>
</dbReference>
<feature type="coiled-coil region" evidence="10">
    <location>
        <begin position="371"/>
        <end position="419"/>
    </location>
</feature>
<evidence type="ECO:0000313" key="14">
    <source>
        <dbReference type="EMBL" id="SHO47221.1"/>
    </source>
</evidence>
<dbReference type="Gene3D" id="3.30.450.20">
    <property type="entry name" value="PAS domain"/>
    <property type="match status" value="2"/>
</dbReference>
<keyword evidence="7 9" id="KW-0807">Transducer</keyword>
<evidence type="ECO:0000256" key="8">
    <source>
        <dbReference type="ARBA" id="ARBA00029447"/>
    </source>
</evidence>
<feature type="domain" description="Methyl-accepting transducer" evidence="12">
    <location>
        <begin position="370"/>
        <end position="634"/>
    </location>
</feature>
<dbReference type="AlphaFoldDB" id="A0A1M7Y4J2"/>
<dbReference type="InterPro" id="IPR033479">
    <property type="entry name" value="dCache_1"/>
</dbReference>
<keyword evidence="6 11" id="KW-0472">Membrane</keyword>
<evidence type="ECO:0000256" key="3">
    <source>
        <dbReference type="ARBA" id="ARBA00022500"/>
    </source>
</evidence>
<evidence type="ECO:0000256" key="7">
    <source>
        <dbReference type="ARBA" id="ARBA00023224"/>
    </source>
</evidence>
<evidence type="ECO:0000259" key="12">
    <source>
        <dbReference type="PROSITE" id="PS50111"/>
    </source>
</evidence>
<evidence type="ECO:0000256" key="11">
    <source>
        <dbReference type="SAM" id="Phobius"/>
    </source>
</evidence>
<dbReference type="InterPro" id="IPR029151">
    <property type="entry name" value="Sensor-like_sf"/>
</dbReference>
<dbReference type="InterPro" id="IPR004089">
    <property type="entry name" value="MCPsignal_dom"/>
</dbReference>
<evidence type="ECO:0000256" key="6">
    <source>
        <dbReference type="ARBA" id="ARBA00023136"/>
    </source>
</evidence>
<dbReference type="Proteomes" id="UP000184612">
    <property type="component" value="Unassembled WGS sequence"/>
</dbReference>
<dbReference type="SUPFAM" id="SSF103190">
    <property type="entry name" value="Sensory domain-like"/>
    <property type="match status" value="1"/>
</dbReference>
<evidence type="ECO:0000256" key="5">
    <source>
        <dbReference type="ARBA" id="ARBA00022989"/>
    </source>
</evidence>
<dbReference type="PANTHER" id="PTHR32089">
    <property type="entry name" value="METHYL-ACCEPTING CHEMOTAXIS PROTEIN MCPB"/>
    <property type="match status" value="1"/>
</dbReference>
<organism evidence="14 15">
    <name type="scientific">Anaerocolumna xylanovorans DSM 12503</name>
    <dbReference type="NCBI Taxonomy" id="1121345"/>
    <lineage>
        <taxon>Bacteria</taxon>
        <taxon>Bacillati</taxon>
        <taxon>Bacillota</taxon>
        <taxon>Clostridia</taxon>
        <taxon>Lachnospirales</taxon>
        <taxon>Lachnospiraceae</taxon>
        <taxon>Anaerocolumna</taxon>
    </lineage>
</organism>
<feature type="transmembrane region" description="Helical" evidence="11">
    <location>
        <begin position="289"/>
        <end position="312"/>
    </location>
</feature>
<evidence type="ECO:0000313" key="15">
    <source>
        <dbReference type="Proteomes" id="UP000184612"/>
    </source>
</evidence>
<proteinExistence type="inferred from homology"/>
<dbReference type="GO" id="GO:0005886">
    <property type="term" value="C:plasma membrane"/>
    <property type="evidence" value="ECO:0007669"/>
    <property type="project" value="UniProtKB-SubCell"/>
</dbReference>
<dbReference type="PROSITE" id="PS50111">
    <property type="entry name" value="CHEMOTAXIS_TRANSDUC_2"/>
    <property type="match status" value="1"/>
</dbReference>
<dbReference type="CDD" id="cd18773">
    <property type="entry name" value="PDC1_HK_sensor"/>
    <property type="match status" value="1"/>
</dbReference>
<feature type="domain" description="HAMP" evidence="13">
    <location>
        <begin position="313"/>
        <end position="365"/>
    </location>
</feature>
<name>A0A1M7Y4J2_9FIRM</name>
<sequence length="672" mass="72160">MKNRTAPKRKLGMKGRMISILIPVVALSIAGLLTITFNTANSIILDYGSNIVKYQAQANIREVGAWSGKILSSLTEIKNTLDFKAMNDTDTVSYLEITKKSNSSVPLGVYIGTSDGKLLNAFDFTPGSDFVVSERDWYKEGADRDTFAFGAPYIDANTGEYCIAASAKLKSSDGTTKVAAADIYLSEITDQVASMKVLKTGASLLIDKTDNVILGYEDKALISKKLDEDPKNALLVGIAKQIAAGNKSVFTLKSGSKTYLAYMEEIEGTNWVLASYVSKSEVFSAINKLIAVVIAGSVIAILLLTLIIERVLHYVVVPIKKVTGSIGEITKGNFDIQVEVKGTNEVVVMTEGLQNFIKIMREIIKEFYDLVNKLNTQAESSSEAAENLTNSAKIQSSSMQELNLTVDELAKTISEVAESASSLAQVVSMADSISRDASTKMKQTVVLSAEGKQKIDKVNLYVQDVEKDIYNLEEVVGDVGSSTKEINDIISLIGEIATQTNLLSLNAAIEAARAGDAGKGFAVVAEEIRKLAETSSEAVSKIAGNIGRINILVDNTIKKTKESVVSIENSSSLIKETSSAFENIFEAVNETDALVNSLSERIKEVDQVAVSVAAITEEQSAGAEEILATSAELLSAANEVTRISEAVGEDATNLALTSANLENRLGFFKLSE</sequence>
<dbReference type="RefSeq" id="WP_073588182.1">
    <property type="nucleotide sequence ID" value="NZ_FRFD01000004.1"/>
</dbReference>
<dbReference type="CDD" id="cd12912">
    <property type="entry name" value="PDC2_MCP_like"/>
    <property type="match status" value="1"/>
</dbReference>
<dbReference type="OrthoDB" id="9760371at2"/>
<dbReference type="SUPFAM" id="SSF58104">
    <property type="entry name" value="Methyl-accepting chemotaxis protein (MCP) signaling domain"/>
    <property type="match status" value="1"/>
</dbReference>
<dbReference type="GO" id="GO:0006935">
    <property type="term" value="P:chemotaxis"/>
    <property type="evidence" value="ECO:0007669"/>
    <property type="project" value="UniProtKB-KW"/>
</dbReference>
<dbReference type="PANTHER" id="PTHR32089:SF112">
    <property type="entry name" value="LYSOZYME-LIKE PROTEIN-RELATED"/>
    <property type="match status" value="1"/>
</dbReference>
<comment type="subcellular location">
    <subcellularLocation>
        <location evidence="1">Cell membrane</location>
        <topology evidence="1">Multi-pass membrane protein</topology>
    </subcellularLocation>
</comment>
<evidence type="ECO:0000256" key="2">
    <source>
        <dbReference type="ARBA" id="ARBA00022475"/>
    </source>
</evidence>
<protein>
    <submittedName>
        <fullName evidence="14">Methyl-accepting chemotaxis sensory transducer with Cache sensor</fullName>
    </submittedName>
</protein>
<dbReference type="STRING" id="1121345.SAMN02745217_01468"/>
<comment type="similarity">
    <text evidence="8">Belongs to the methyl-accepting chemotaxis (MCP) protein family.</text>
</comment>
<evidence type="ECO:0000256" key="1">
    <source>
        <dbReference type="ARBA" id="ARBA00004651"/>
    </source>
</evidence>
<dbReference type="CDD" id="cd06225">
    <property type="entry name" value="HAMP"/>
    <property type="match status" value="1"/>
</dbReference>
<keyword evidence="15" id="KW-1185">Reference proteome</keyword>